<dbReference type="AlphaFoldDB" id="A0AAV5F1C1"/>
<evidence type="ECO:0000313" key="1">
    <source>
        <dbReference type="EMBL" id="GJN28745.1"/>
    </source>
</evidence>
<dbReference type="Proteomes" id="UP001054889">
    <property type="component" value="Unassembled WGS sequence"/>
</dbReference>
<proteinExistence type="predicted"/>
<comment type="caution">
    <text evidence="1">The sequence shown here is derived from an EMBL/GenBank/DDBJ whole genome shotgun (WGS) entry which is preliminary data.</text>
</comment>
<protein>
    <submittedName>
        <fullName evidence="1">Uncharacterized protein</fullName>
    </submittedName>
</protein>
<organism evidence="1 2">
    <name type="scientific">Eleusine coracana subsp. coracana</name>
    <dbReference type="NCBI Taxonomy" id="191504"/>
    <lineage>
        <taxon>Eukaryota</taxon>
        <taxon>Viridiplantae</taxon>
        <taxon>Streptophyta</taxon>
        <taxon>Embryophyta</taxon>
        <taxon>Tracheophyta</taxon>
        <taxon>Spermatophyta</taxon>
        <taxon>Magnoliopsida</taxon>
        <taxon>Liliopsida</taxon>
        <taxon>Poales</taxon>
        <taxon>Poaceae</taxon>
        <taxon>PACMAD clade</taxon>
        <taxon>Chloridoideae</taxon>
        <taxon>Cynodonteae</taxon>
        <taxon>Eleusininae</taxon>
        <taxon>Eleusine</taxon>
    </lineage>
</organism>
<reference evidence="1" key="2">
    <citation type="submission" date="2021-12" db="EMBL/GenBank/DDBJ databases">
        <title>Resequencing data analysis of finger millet.</title>
        <authorList>
            <person name="Hatakeyama M."/>
            <person name="Aluri S."/>
            <person name="Balachadran M.T."/>
            <person name="Sivarajan S.R."/>
            <person name="Poveda L."/>
            <person name="Shimizu-Inatsugi R."/>
            <person name="Schlapbach R."/>
            <person name="Sreeman S.M."/>
            <person name="Shimizu K.K."/>
        </authorList>
    </citation>
    <scope>NUCLEOTIDE SEQUENCE</scope>
</reference>
<accession>A0AAV5F1C1</accession>
<dbReference type="EMBL" id="BQKI01000081">
    <property type="protein sequence ID" value="GJN28745.1"/>
    <property type="molecule type" value="Genomic_DNA"/>
</dbReference>
<reference evidence="1" key="1">
    <citation type="journal article" date="2018" name="DNA Res.">
        <title>Multiple hybrid de novo genome assembly of finger millet, an orphan allotetraploid crop.</title>
        <authorList>
            <person name="Hatakeyama M."/>
            <person name="Aluri S."/>
            <person name="Balachadran M.T."/>
            <person name="Sivarajan S.R."/>
            <person name="Patrignani A."/>
            <person name="Gruter S."/>
            <person name="Poveda L."/>
            <person name="Shimizu-Inatsugi R."/>
            <person name="Baeten J."/>
            <person name="Francoijs K.J."/>
            <person name="Nataraja K.N."/>
            <person name="Reddy Y.A.N."/>
            <person name="Phadnis S."/>
            <person name="Ravikumar R.L."/>
            <person name="Schlapbach R."/>
            <person name="Sreeman S.M."/>
            <person name="Shimizu K.K."/>
        </authorList>
    </citation>
    <scope>NUCLEOTIDE SEQUENCE</scope>
</reference>
<gene>
    <name evidence="1" type="primary">gb16907</name>
    <name evidence="1" type="ORF">PR202_gb16907</name>
</gene>
<keyword evidence="2" id="KW-1185">Reference proteome</keyword>
<evidence type="ECO:0000313" key="2">
    <source>
        <dbReference type="Proteomes" id="UP001054889"/>
    </source>
</evidence>
<sequence>MTSMLDRREGAEDWRLRQARAAASRTSSSSAASPYSWRWLGAVGAGAGLGFWRWCSERWSTGRATIGAAQEGRQRAKGSKVAVGGGEQGSGEEEIRFFFMPDKRVLHF</sequence>
<name>A0AAV5F1C1_ELECO</name>